<evidence type="ECO:0000313" key="8">
    <source>
        <dbReference type="EMBL" id="XDU74336.1"/>
    </source>
</evidence>
<comment type="subcellular location">
    <subcellularLocation>
        <location evidence="1">Cell membrane</location>
        <topology evidence="1">Multi-pass membrane protein</topology>
    </subcellularLocation>
</comment>
<keyword evidence="3 6" id="KW-0812">Transmembrane</keyword>
<feature type="transmembrane region" description="Helical" evidence="6">
    <location>
        <begin position="43"/>
        <end position="66"/>
    </location>
</feature>
<feature type="transmembrane region" description="Helical" evidence="6">
    <location>
        <begin position="133"/>
        <end position="153"/>
    </location>
</feature>
<name>A0AB39VXB7_9GAMM</name>
<dbReference type="GO" id="GO:0005886">
    <property type="term" value="C:plasma membrane"/>
    <property type="evidence" value="ECO:0007669"/>
    <property type="project" value="UniProtKB-SubCell"/>
</dbReference>
<accession>A0AB39VXB7</accession>
<evidence type="ECO:0000256" key="3">
    <source>
        <dbReference type="ARBA" id="ARBA00022692"/>
    </source>
</evidence>
<evidence type="ECO:0000256" key="5">
    <source>
        <dbReference type="ARBA" id="ARBA00023136"/>
    </source>
</evidence>
<organism evidence="8">
    <name type="scientific">Rouxiella sp. WC2420</name>
    <dbReference type="NCBI Taxonomy" id="3234145"/>
    <lineage>
        <taxon>Bacteria</taxon>
        <taxon>Pseudomonadati</taxon>
        <taxon>Pseudomonadota</taxon>
        <taxon>Gammaproteobacteria</taxon>
        <taxon>Enterobacterales</taxon>
        <taxon>Yersiniaceae</taxon>
        <taxon>Rouxiella</taxon>
    </lineage>
</organism>
<evidence type="ECO:0000256" key="2">
    <source>
        <dbReference type="ARBA" id="ARBA00022475"/>
    </source>
</evidence>
<dbReference type="PANTHER" id="PTHR42709">
    <property type="entry name" value="ALKALINE PHOSPHATASE LIKE PROTEIN"/>
    <property type="match status" value="1"/>
</dbReference>
<reference evidence="8" key="1">
    <citation type="submission" date="2024-07" db="EMBL/GenBank/DDBJ databases">
        <authorList>
            <person name="Biller S.J."/>
        </authorList>
    </citation>
    <scope>NUCLEOTIDE SEQUENCE</scope>
    <source>
        <strain evidence="8">WC2420</strain>
    </source>
</reference>
<feature type="domain" description="VTT" evidence="7">
    <location>
        <begin position="36"/>
        <end position="153"/>
    </location>
</feature>
<dbReference type="EMBL" id="CP165628">
    <property type="protein sequence ID" value="XDU74336.1"/>
    <property type="molecule type" value="Genomic_DNA"/>
</dbReference>
<keyword evidence="4 6" id="KW-1133">Transmembrane helix</keyword>
<protein>
    <submittedName>
        <fullName evidence="8">DedA family protein</fullName>
    </submittedName>
</protein>
<sequence length="190" mass="20559">MFDLQSIEELVREYGLLLLAPLAVIEGPIVTVIAAYAARLGYFSLPAVCIIVILADLIGDAGYYCLGRWAIQSNGEPPKWLSFLGLNKARLATVVASFDKHGGRLLVIGKLTHSAGAVVLVASGMARMRFSHFIFYNAVAQVPKSLFFVAIGWSFGHVIGQVDHWIAYLSVGMLLLLIAGGVVWIKTQKG</sequence>
<dbReference type="RefSeq" id="WP_369790520.1">
    <property type="nucleotide sequence ID" value="NZ_CP165628.1"/>
</dbReference>
<feature type="transmembrane region" description="Helical" evidence="6">
    <location>
        <begin position="165"/>
        <end position="185"/>
    </location>
</feature>
<gene>
    <name evidence="8" type="ORF">AB3G37_09795</name>
</gene>
<evidence type="ECO:0000256" key="1">
    <source>
        <dbReference type="ARBA" id="ARBA00004651"/>
    </source>
</evidence>
<evidence type="ECO:0000259" key="7">
    <source>
        <dbReference type="Pfam" id="PF09335"/>
    </source>
</evidence>
<evidence type="ECO:0000256" key="6">
    <source>
        <dbReference type="SAM" id="Phobius"/>
    </source>
</evidence>
<evidence type="ECO:0000256" key="4">
    <source>
        <dbReference type="ARBA" id="ARBA00022989"/>
    </source>
</evidence>
<keyword evidence="2" id="KW-1003">Cell membrane</keyword>
<feature type="transmembrane region" description="Helical" evidence="6">
    <location>
        <begin position="14"/>
        <end position="37"/>
    </location>
</feature>
<proteinExistence type="predicted"/>
<dbReference type="Pfam" id="PF09335">
    <property type="entry name" value="VTT_dom"/>
    <property type="match status" value="1"/>
</dbReference>
<dbReference type="InterPro" id="IPR032816">
    <property type="entry name" value="VTT_dom"/>
</dbReference>
<dbReference type="AlphaFoldDB" id="A0AB39VXB7"/>
<dbReference type="PANTHER" id="PTHR42709:SF6">
    <property type="entry name" value="UNDECAPRENYL PHOSPHATE TRANSPORTER A"/>
    <property type="match status" value="1"/>
</dbReference>
<dbReference type="InterPro" id="IPR051311">
    <property type="entry name" value="DedA_domain"/>
</dbReference>
<keyword evidence="5 6" id="KW-0472">Membrane</keyword>